<feature type="transmembrane region" description="Helical" evidence="1">
    <location>
        <begin position="168"/>
        <end position="198"/>
    </location>
</feature>
<comment type="caution">
    <text evidence="2">The sequence shown here is derived from an EMBL/GenBank/DDBJ whole genome shotgun (WGS) entry which is preliminary data.</text>
</comment>
<dbReference type="PANTHER" id="PTHR42204">
    <property type="entry name" value="INTEGRAL MEMBRANE PROTEIN"/>
    <property type="match status" value="1"/>
</dbReference>
<evidence type="ECO:0000313" key="3">
    <source>
        <dbReference type="Proteomes" id="UP000230790"/>
    </source>
</evidence>
<name>A0A2M8QFE1_9CHLR</name>
<feature type="transmembrane region" description="Helical" evidence="1">
    <location>
        <begin position="291"/>
        <end position="309"/>
    </location>
</feature>
<reference evidence="2 3" key="1">
    <citation type="submission" date="2017-11" db="EMBL/GenBank/DDBJ databases">
        <title>Evolution of Phototrophy in the Chloroflexi Phylum Driven by Horizontal Gene Transfer.</title>
        <authorList>
            <person name="Ward L.M."/>
            <person name="Hemp J."/>
            <person name="Shih P.M."/>
            <person name="Mcglynn S.E."/>
            <person name="Fischer W."/>
        </authorList>
    </citation>
    <scope>NUCLEOTIDE SEQUENCE [LARGE SCALE GENOMIC DNA]</scope>
    <source>
        <strain evidence="2">JP3_7</strain>
    </source>
</reference>
<protein>
    <recommendedName>
        <fullName evidence="4">Tripartite tricarboxylate transporter permease</fullName>
    </recommendedName>
</protein>
<evidence type="ECO:0008006" key="4">
    <source>
        <dbReference type="Google" id="ProtNLM"/>
    </source>
</evidence>
<evidence type="ECO:0000313" key="2">
    <source>
        <dbReference type="EMBL" id="PJF48504.1"/>
    </source>
</evidence>
<dbReference type="PANTHER" id="PTHR42204:SF1">
    <property type="entry name" value="INTEGRAL MEMBRANE PROTEIN"/>
    <property type="match status" value="1"/>
</dbReference>
<keyword evidence="1" id="KW-0472">Membrane</keyword>
<evidence type="ECO:0000256" key="1">
    <source>
        <dbReference type="SAM" id="Phobius"/>
    </source>
</evidence>
<feature type="transmembrane region" description="Helical" evidence="1">
    <location>
        <begin position="56"/>
        <end position="75"/>
    </location>
</feature>
<feature type="transmembrane region" description="Helical" evidence="1">
    <location>
        <begin position="25"/>
        <end position="44"/>
    </location>
</feature>
<feature type="transmembrane region" description="Helical" evidence="1">
    <location>
        <begin position="95"/>
        <end position="116"/>
    </location>
</feature>
<proteinExistence type="predicted"/>
<feature type="transmembrane region" description="Helical" evidence="1">
    <location>
        <begin position="219"/>
        <end position="237"/>
    </location>
</feature>
<sequence>APDDANVVAILPTTRYLMCGRGAEAALLVGAGSLCALLGLVLLSPMLDEVLRPLRAIVQPHTGWMLVAIVAFLLLGEWPRANDLAPPVRRLLSAWAYLGAGLLTFTLSGLLGFVLLYRSPIAVESAFVNLMPAFVGLFAVPGLLQILLFGAKPPPQTATLPAELEPRLLLRGSLTGLSGGLFASVLPVISGGIGGLLAGHATAQWNERLFMISLGASKVAYYVGSFLLLFVPGLTLTRGGMAWMLSSVYVPYGWRSYWLAVAAMALAGTAAFIVLIGLARATAKLINRLNVKWIAGGSLVIAVAITLAFTGWSGFVIMLVATTVGLIPVIVGGRRLNCLGVLLMPITLNMIGVGPVVAQWLGLL</sequence>
<keyword evidence="1" id="KW-0812">Transmembrane</keyword>
<feature type="transmembrane region" description="Helical" evidence="1">
    <location>
        <begin position="128"/>
        <end position="148"/>
    </location>
</feature>
<keyword evidence="1" id="KW-1133">Transmembrane helix</keyword>
<feature type="transmembrane region" description="Helical" evidence="1">
    <location>
        <begin position="339"/>
        <end position="361"/>
    </location>
</feature>
<gene>
    <name evidence="2" type="ORF">CUN48_03320</name>
</gene>
<dbReference type="Proteomes" id="UP000230790">
    <property type="component" value="Unassembled WGS sequence"/>
</dbReference>
<feature type="transmembrane region" description="Helical" evidence="1">
    <location>
        <begin position="315"/>
        <end position="332"/>
    </location>
</feature>
<feature type="non-terminal residue" evidence="2">
    <location>
        <position position="1"/>
    </location>
</feature>
<organism evidence="2 3">
    <name type="scientific">Candidatus Thermofonsia Clade 3 bacterium</name>
    <dbReference type="NCBI Taxonomy" id="2364212"/>
    <lineage>
        <taxon>Bacteria</taxon>
        <taxon>Bacillati</taxon>
        <taxon>Chloroflexota</taxon>
        <taxon>Candidatus Thermofontia</taxon>
        <taxon>Candidatus Thermofonsia Clade 3</taxon>
    </lineage>
</organism>
<feature type="transmembrane region" description="Helical" evidence="1">
    <location>
        <begin position="257"/>
        <end position="279"/>
    </location>
</feature>
<dbReference type="EMBL" id="PGTN01000013">
    <property type="protein sequence ID" value="PJF48504.1"/>
    <property type="molecule type" value="Genomic_DNA"/>
</dbReference>
<dbReference type="AlphaFoldDB" id="A0A2M8QFE1"/>
<accession>A0A2M8QFE1</accession>